<dbReference type="AlphaFoldDB" id="A0A1Q9DF61"/>
<comment type="caution">
    <text evidence="2">The sequence shown here is derived from an EMBL/GenBank/DDBJ whole genome shotgun (WGS) entry which is preliminary data.</text>
</comment>
<organism evidence="2 3">
    <name type="scientific">Symbiodinium microadriaticum</name>
    <name type="common">Dinoflagellate</name>
    <name type="synonym">Zooxanthella microadriatica</name>
    <dbReference type="NCBI Taxonomy" id="2951"/>
    <lineage>
        <taxon>Eukaryota</taxon>
        <taxon>Sar</taxon>
        <taxon>Alveolata</taxon>
        <taxon>Dinophyceae</taxon>
        <taxon>Suessiales</taxon>
        <taxon>Symbiodiniaceae</taxon>
        <taxon>Symbiodinium</taxon>
    </lineage>
</organism>
<evidence type="ECO:0000313" key="3">
    <source>
        <dbReference type="Proteomes" id="UP000186817"/>
    </source>
</evidence>
<keyword evidence="3" id="KW-1185">Reference proteome</keyword>
<proteinExistence type="predicted"/>
<feature type="region of interest" description="Disordered" evidence="1">
    <location>
        <begin position="90"/>
        <end position="153"/>
    </location>
</feature>
<dbReference type="EMBL" id="LSRX01000568">
    <property type="protein sequence ID" value="OLP93817.1"/>
    <property type="molecule type" value="Genomic_DNA"/>
</dbReference>
<gene>
    <name evidence="2" type="ORF">AK812_SmicGene24254</name>
</gene>
<reference evidence="2 3" key="1">
    <citation type="submission" date="2016-02" db="EMBL/GenBank/DDBJ databases">
        <title>Genome analysis of coral dinoflagellate symbionts highlights evolutionary adaptations to a symbiotic lifestyle.</title>
        <authorList>
            <person name="Aranda M."/>
            <person name="Li Y."/>
            <person name="Liew Y.J."/>
            <person name="Baumgarten S."/>
            <person name="Simakov O."/>
            <person name="Wilson M."/>
            <person name="Piel J."/>
            <person name="Ashoor H."/>
            <person name="Bougouffa S."/>
            <person name="Bajic V.B."/>
            <person name="Ryu T."/>
            <person name="Ravasi T."/>
            <person name="Bayer T."/>
            <person name="Micklem G."/>
            <person name="Kim H."/>
            <person name="Bhak J."/>
            <person name="Lajeunesse T.C."/>
            <person name="Voolstra C.R."/>
        </authorList>
    </citation>
    <scope>NUCLEOTIDE SEQUENCE [LARGE SCALE GENOMIC DNA]</scope>
    <source>
        <strain evidence="2 3">CCMP2467</strain>
    </source>
</reference>
<feature type="compositionally biased region" description="Basic and acidic residues" evidence="1">
    <location>
        <begin position="199"/>
        <end position="208"/>
    </location>
</feature>
<feature type="compositionally biased region" description="Low complexity" evidence="1">
    <location>
        <begin position="221"/>
        <end position="259"/>
    </location>
</feature>
<protein>
    <submittedName>
        <fullName evidence="2">Uncharacterized protein</fullName>
    </submittedName>
</protein>
<feature type="region of interest" description="Disordered" evidence="1">
    <location>
        <begin position="1"/>
        <end position="21"/>
    </location>
</feature>
<evidence type="ECO:0000256" key="1">
    <source>
        <dbReference type="SAM" id="MobiDB-lite"/>
    </source>
</evidence>
<feature type="compositionally biased region" description="Low complexity" evidence="1">
    <location>
        <begin position="117"/>
        <end position="131"/>
    </location>
</feature>
<accession>A0A1Q9DF61</accession>
<dbReference type="Proteomes" id="UP000186817">
    <property type="component" value="Unassembled WGS sequence"/>
</dbReference>
<sequence length="671" mass="72604">MRLRRSARCLPQGEAPAEKAPACHVPRRLSACLRMLKQCPWFGKSKAKASPEAHGHSPGVREMQAEAPSPPRRLSLPGQLLEEATMMTTASLSDRHPQCDRPKVQSSPAPRAVGDLSTPSTPSFSRSSASSRPPPVPAATCEEEGIPPHPRKLEDVNLRGAAGKAETPLCLQVPADPEFLETRHPSEASYSPRPGKLSVHGERKEATRSSRHLKSPEVDGDSASTSSSPSGSVTERGIRASPTSLPRRPAASPSPRASPQVQEAPSPRPPFPGALPDPHGKVAFRPAERELRPASSRLRRSRSGPLEEAKLLMSRGTPRGRRPSSVPALCLPGPDAFTSPRLPRPPAATDRSPGLPRSSCCWCGTCVDANAPAPFTARPRYDSLPNTLAADFGLSIKFKMQLDRLDGELFIIVYGKNFRSGLRFRLRKTPSCPALALAMSEYWLLVNNMAWDQRPAFRLCASLDQLRGEPGVKHVPDILDDPDCSQIPISKLKAFLDSTLEETFTVERWTTSKFVGHQLRMLCDNKTSRASRTRWHSSNAPIGLSTFDVPCMSAKLVQELDHSPWSTTDDGITNLLADSGKSIIANRIHVKRSADEDGTDLPEVGQADDEATLVSIVAFYQGRSREGESCGGRALTGTVKDCISCAADGELACEVNLQKKGPQPLVAPGRA</sequence>
<feature type="region of interest" description="Disordered" evidence="1">
    <location>
        <begin position="182"/>
        <end position="355"/>
    </location>
</feature>
<name>A0A1Q9DF61_SYMMI</name>
<dbReference type="OrthoDB" id="444899at2759"/>
<evidence type="ECO:0000313" key="2">
    <source>
        <dbReference type="EMBL" id="OLP93817.1"/>
    </source>
</evidence>
<feature type="region of interest" description="Disordered" evidence="1">
    <location>
        <begin position="46"/>
        <end position="75"/>
    </location>
</feature>
<feature type="compositionally biased region" description="Basic and acidic residues" evidence="1">
    <location>
        <begin position="93"/>
        <end position="103"/>
    </location>
</feature>
<feature type="compositionally biased region" description="Pro residues" evidence="1">
    <location>
        <begin position="266"/>
        <end position="275"/>
    </location>
</feature>